<dbReference type="EMBL" id="KV011798">
    <property type="protein sequence ID" value="KZV25928.1"/>
    <property type="molecule type" value="Genomic_DNA"/>
</dbReference>
<feature type="region of interest" description="Disordered" evidence="1">
    <location>
        <begin position="145"/>
        <end position="173"/>
    </location>
</feature>
<reference evidence="2 3" key="1">
    <citation type="journal article" date="2015" name="Proc. Natl. Acad. Sci. U.S.A.">
        <title>The resurrection genome of Boea hygrometrica: A blueprint for survival of dehydration.</title>
        <authorList>
            <person name="Xiao L."/>
            <person name="Yang G."/>
            <person name="Zhang L."/>
            <person name="Yang X."/>
            <person name="Zhao S."/>
            <person name="Ji Z."/>
            <person name="Zhou Q."/>
            <person name="Hu M."/>
            <person name="Wang Y."/>
            <person name="Chen M."/>
            <person name="Xu Y."/>
            <person name="Jin H."/>
            <person name="Xiao X."/>
            <person name="Hu G."/>
            <person name="Bao F."/>
            <person name="Hu Y."/>
            <person name="Wan P."/>
            <person name="Li L."/>
            <person name="Deng X."/>
            <person name="Kuang T."/>
            <person name="Xiang C."/>
            <person name="Zhu J.K."/>
            <person name="Oliver M.J."/>
            <person name="He Y."/>
        </authorList>
    </citation>
    <scope>NUCLEOTIDE SEQUENCE [LARGE SCALE GENOMIC DNA]</scope>
    <source>
        <strain evidence="3">cv. XS01</strain>
    </source>
</reference>
<organism evidence="2 3">
    <name type="scientific">Dorcoceras hygrometricum</name>
    <dbReference type="NCBI Taxonomy" id="472368"/>
    <lineage>
        <taxon>Eukaryota</taxon>
        <taxon>Viridiplantae</taxon>
        <taxon>Streptophyta</taxon>
        <taxon>Embryophyta</taxon>
        <taxon>Tracheophyta</taxon>
        <taxon>Spermatophyta</taxon>
        <taxon>Magnoliopsida</taxon>
        <taxon>eudicotyledons</taxon>
        <taxon>Gunneridae</taxon>
        <taxon>Pentapetalae</taxon>
        <taxon>asterids</taxon>
        <taxon>lamiids</taxon>
        <taxon>Lamiales</taxon>
        <taxon>Gesneriaceae</taxon>
        <taxon>Didymocarpoideae</taxon>
        <taxon>Trichosporeae</taxon>
        <taxon>Loxocarpinae</taxon>
        <taxon>Dorcoceras</taxon>
    </lineage>
</organism>
<protein>
    <submittedName>
        <fullName evidence="2">Uncharacterized protein</fullName>
    </submittedName>
</protein>
<proteinExistence type="predicted"/>
<accession>A0A2Z7AX62</accession>
<evidence type="ECO:0000313" key="3">
    <source>
        <dbReference type="Proteomes" id="UP000250235"/>
    </source>
</evidence>
<feature type="compositionally biased region" description="Low complexity" evidence="1">
    <location>
        <begin position="296"/>
        <end position="307"/>
    </location>
</feature>
<feature type="region of interest" description="Disordered" evidence="1">
    <location>
        <begin position="254"/>
        <end position="312"/>
    </location>
</feature>
<evidence type="ECO:0000313" key="2">
    <source>
        <dbReference type="EMBL" id="KZV25928.1"/>
    </source>
</evidence>
<sequence length="359" mass="39826">MEQLKQHKMEWTQPSTSNLFGGAVDQRRGIHSQFYPNVDSTSWVRPLIFMVGSWQVVEGADSKSTRPYSTIVQRNWADICIDVVQFSLFGHLQPVGSTCNTCKYLIVIDSVLSSETVPSGIFDAIQHGQSAEGFVDFFVQQISDSSSSSSPSSSSSSLTSSSDSHSIRAGADSRTCRGSNLNFHRRLPDSSSLLHSLRRDKIWPLGLKSMKFASRYRFKRLLCLKKLTVFRLETHEGLNTLRAQMSEIIAYINRGRDDKKGEESNRGPQPEDRSRPSGGGRGGSRSEPSKRIAVDTTPIRSTTRTETFSSGCTRSTDEFCTNGFSSSRWPEANFRRRSAAAAVAVENGGEGRLASRFRV</sequence>
<name>A0A2Z7AX62_9LAMI</name>
<dbReference type="Proteomes" id="UP000250235">
    <property type="component" value="Unassembled WGS sequence"/>
</dbReference>
<feature type="compositionally biased region" description="Low complexity" evidence="1">
    <location>
        <begin position="145"/>
        <end position="164"/>
    </location>
</feature>
<keyword evidence="3" id="KW-1185">Reference proteome</keyword>
<feature type="compositionally biased region" description="Basic and acidic residues" evidence="1">
    <location>
        <begin position="254"/>
        <end position="275"/>
    </location>
</feature>
<gene>
    <name evidence="2" type="ORF">F511_29251</name>
</gene>
<evidence type="ECO:0000256" key="1">
    <source>
        <dbReference type="SAM" id="MobiDB-lite"/>
    </source>
</evidence>
<dbReference type="AlphaFoldDB" id="A0A2Z7AX62"/>